<dbReference type="Pfam" id="PF05223">
    <property type="entry name" value="MecA_N"/>
    <property type="match status" value="1"/>
</dbReference>
<feature type="domain" description="NTF2-like N-terminal transpeptidase" evidence="3">
    <location>
        <begin position="28"/>
        <end position="134"/>
    </location>
</feature>
<evidence type="ECO:0000256" key="1">
    <source>
        <dbReference type="SAM" id="SignalP"/>
    </source>
</evidence>
<evidence type="ECO:0000259" key="3">
    <source>
        <dbReference type="Pfam" id="PF05223"/>
    </source>
</evidence>
<dbReference type="PANTHER" id="PTHR30627:SF24">
    <property type="entry name" value="PENICILLIN-BINDING PROTEIN 4B"/>
    <property type="match status" value="1"/>
</dbReference>
<dbReference type="Pfam" id="PF00905">
    <property type="entry name" value="Transpeptidase"/>
    <property type="match status" value="1"/>
</dbReference>
<dbReference type="InterPro" id="IPR007887">
    <property type="entry name" value="MecA_N"/>
</dbReference>
<dbReference type="InterPro" id="IPR050515">
    <property type="entry name" value="Beta-lactam/transpept"/>
</dbReference>
<reference evidence="4 5" key="1">
    <citation type="submission" date="2014-08" db="EMBL/GenBank/DDBJ databases">
        <title>Complete genome sequence of Corynebacterium phocae M408/89/1(T)(=DSM 44612(T)), isolated from the common seal (Phoca vitulina).</title>
        <authorList>
            <person name="Ruckert C."/>
            <person name="Albersmeier A."/>
            <person name="Winkler A."/>
            <person name="Kalinowski J."/>
        </authorList>
    </citation>
    <scope>NUCLEOTIDE SEQUENCE [LARGE SCALE GENOMIC DNA]</scope>
    <source>
        <strain evidence="4 5">M408/89/1</strain>
    </source>
</reference>
<dbReference type="SUPFAM" id="SSF56601">
    <property type="entry name" value="beta-lactamase/transpeptidase-like"/>
    <property type="match status" value="1"/>
</dbReference>
<dbReference type="GO" id="GO:0008658">
    <property type="term" value="F:penicillin binding"/>
    <property type="evidence" value="ECO:0007669"/>
    <property type="project" value="InterPro"/>
</dbReference>
<dbReference type="RefSeq" id="WP_075733672.1">
    <property type="nucleotide sequence ID" value="NZ_CP009249.1"/>
</dbReference>
<dbReference type="GO" id="GO:0071555">
    <property type="term" value="P:cell wall organization"/>
    <property type="evidence" value="ECO:0007669"/>
    <property type="project" value="TreeGrafter"/>
</dbReference>
<keyword evidence="4" id="KW-0132">Cell division</keyword>
<keyword evidence="5" id="KW-1185">Reference proteome</keyword>
<evidence type="ECO:0000313" key="5">
    <source>
        <dbReference type="Proteomes" id="UP000185491"/>
    </source>
</evidence>
<accession>A0A1L7D2K0</accession>
<dbReference type="AlphaFoldDB" id="A0A1L7D2K0"/>
<dbReference type="Proteomes" id="UP000185491">
    <property type="component" value="Chromosome"/>
</dbReference>
<dbReference type="Gene3D" id="3.40.710.10">
    <property type="entry name" value="DD-peptidase/beta-lactamase superfamily"/>
    <property type="match status" value="1"/>
</dbReference>
<gene>
    <name evidence="4" type="ORF">CPHO_04830</name>
</gene>
<dbReference type="PANTHER" id="PTHR30627">
    <property type="entry name" value="PEPTIDOGLYCAN D,D-TRANSPEPTIDASE"/>
    <property type="match status" value="1"/>
</dbReference>
<dbReference type="GO" id="GO:0071972">
    <property type="term" value="F:peptidoglycan L,D-transpeptidase activity"/>
    <property type="evidence" value="ECO:0007669"/>
    <property type="project" value="TreeGrafter"/>
</dbReference>
<dbReference type="Gene3D" id="3.10.450.100">
    <property type="entry name" value="NTF2-like, domain 1"/>
    <property type="match status" value="1"/>
</dbReference>
<organism evidence="4 5">
    <name type="scientific">Corynebacterium phocae</name>
    <dbReference type="NCBI Taxonomy" id="161895"/>
    <lineage>
        <taxon>Bacteria</taxon>
        <taxon>Bacillati</taxon>
        <taxon>Actinomycetota</taxon>
        <taxon>Actinomycetes</taxon>
        <taxon>Mycobacteriales</taxon>
        <taxon>Corynebacteriaceae</taxon>
        <taxon>Corynebacterium</taxon>
    </lineage>
</organism>
<dbReference type="EMBL" id="CP009249">
    <property type="protein sequence ID" value="APT92325.1"/>
    <property type="molecule type" value="Genomic_DNA"/>
</dbReference>
<dbReference type="KEGG" id="cpho:CPHO_04830"/>
<protein>
    <submittedName>
        <fullName evidence="4">Cell division protein FtsI</fullName>
    </submittedName>
</protein>
<dbReference type="InterPro" id="IPR012338">
    <property type="entry name" value="Beta-lactam/transpept-like"/>
</dbReference>
<keyword evidence="4" id="KW-0131">Cell cycle</keyword>
<sequence length="590" mass="62694">MKKTVALLCVMSFAGSLAQACTPKPLSAEPVIEDFVTAFETRDTGLMAAVVDKPDQATEVYTTTFDGLQAEGVDVEVKDIKQNESTATATYTVTWDLPRDRTVTYDSSIALTKTDERWTVRWQPTSVHPRLGLNQHLELRAVTADRASVVSSDGVELLSPGLQYRLLVDTNQIDDPRAAARIIATSVGGSVDAAQLGDALEKHEGIYSVGVYEQPPTVNLPGVRINEEPALINVRKDFAPDVMARVSKVVSDRIDGTNGWRIAIVNPHGASLTDIEFHEAQPAPAIRVSIDSKVQQAAEEAVRLRADSEAMMVVMRPSTGQILAVAQTDAANRKGDLALSGLYPPGSVFKILTAAAGLQHEGLSSNSIVPCPGSMNIYGRTVVNYNGFSLGSVPLERAFAQSCNTTFADISTRLNTGQLKEEAKRFGMGLDYDIPGLNTATGSVPAGETPLERTEAGYGQGLDLVSPFGMALVSATVAAGHRPVPTLISNQETTPSANPDGPTPYVIDNLRTMMRQTVTSGTAAGMQAGGAIYGKTGEAEINQGSHAWFTGFRDDDLAFATLVVLGGGSTTSVNITDHFLRTLDALRAGG</sequence>
<dbReference type="OrthoDB" id="5241017at2"/>
<proteinExistence type="predicted"/>
<evidence type="ECO:0000313" key="4">
    <source>
        <dbReference type="EMBL" id="APT92325.1"/>
    </source>
</evidence>
<feature type="signal peptide" evidence="1">
    <location>
        <begin position="1"/>
        <end position="20"/>
    </location>
</feature>
<dbReference type="GO" id="GO:0046677">
    <property type="term" value="P:response to antibiotic"/>
    <property type="evidence" value="ECO:0007669"/>
    <property type="project" value="InterPro"/>
</dbReference>
<feature type="chain" id="PRO_5012747097" evidence="1">
    <location>
        <begin position="21"/>
        <end position="590"/>
    </location>
</feature>
<evidence type="ECO:0000259" key="2">
    <source>
        <dbReference type="Pfam" id="PF00905"/>
    </source>
</evidence>
<dbReference type="SUPFAM" id="SSF54427">
    <property type="entry name" value="NTF2-like"/>
    <property type="match status" value="1"/>
</dbReference>
<dbReference type="InterPro" id="IPR032710">
    <property type="entry name" value="NTF2-like_dom_sf"/>
</dbReference>
<dbReference type="InterPro" id="IPR001460">
    <property type="entry name" value="PCN-bd_Tpept"/>
</dbReference>
<name>A0A1L7D2K0_9CORY</name>
<dbReference type="GO" id="GO:0051301">
    <property type="term" value="P:cell division"/>
    <property type="evidence" value="ECO:0007669"/>
    <property type="project" value="UniProtKB-KW"/>
</dbReference>
<keyword evidence="1" id="KW-0732">Signal</keyword>
<dbReference type="GO" id="GO:0005886">
    <property type="term" value="C:plasma membrane"/>
    <property type="evidence" value="ECO:0007669"/>
    <property type="project" value="TreeGrafter"/>
</dbReference>
<dbReference type="STRING" id="161895.CPHO_04830"/>
<dbReference type="PROSITE" id="PS51257">
    <property type="entry name" value="PROKAR_LIPOPROTEIN"/>
    <property type="match status" value="1"/>
</dbReference>
<feature type="domain" description="Penicillin-binding protein transpeptidase" evidence="2">
    <location>
        <begin position="311"/>
        <end position="564"/>
    </location>
</feature>